<protein>
    <recommendedName>
        <fullName evidence="5">Lipoprotein</fullName>
    </recommendedName>
</protein>
<evidence type="ECO:0000256" key="1">
    <source>
        <dbReference type="SAM" id="MobiDB-lite"/>
    </source>
</evidence>
<dbReference type="PROSITE" id="PS51257">
    <property type="entry name" value="PROKAR_LIPOPROTEIN"/>
    <property type="match status" value="1"/>
</dbReference>
<evidence type="ECO:0000313" key="4">
    <source>
        <dbReference type="Proteomes" id="UP000321926"/>
    </source>
</evidence>
<sequence>MKKQLHVLLFIAFAASLGACKPIGEKIFTGLTKPIFNPELMTLVGSLISYKETFQHWPDNVAALQTEFIVDSVGLKLDHYKKLNWTTKQDTIFVGFELAYSDNDTSKFRFLNGDIVLFMNQDTIFTEMTNMVGETKDGTLRWGKPTKEPAKRSRNPNALHLFPSTSEK</sequence>
<organism evidence="3 4">
    <name type="scientific">Pontibacter qinzhouensis</name>
    <dbReference type="NCBI Taxonomy" id="2603253"/>
    <lineage>
        <taxon>Bacteria</taxon>
        <taxon>Pseudomonadati</taxon>
        <taxon>Bacteroidota</taxon>
        <taxon>Cytophagia</taxon>
        <taxon>Cytophagales</taxon>
        <taxon>Hymenobacteraceae</taxon>
        <taxon>Pontibacter</taxon>
    </lineage>
</organism>
<feature type="signal peptide" evidence="2">
    <location>
        <begin position="1"/>
        <end position="19"/>
    </location>
</feature>
<evidence type="ECO:0000313" key="3">
    <source>
        <dbReference type="EMBL" id="TXK48068.1"/>
    </source>
</evidence>
<dbReference type="Proteomes" id="UP000321926">
    <property type="component" value="Unassembled WGS sequence"/>
</dbReference>
<accession>A0A5C8KCB7</accession>
<dbReference type="AlphaFoldDB" id="A0A5C8KCB7"/>
<evidence type="ECO:0008006" key="5">
    <source>
        <dbReference type="Google" id="ProtNLM"/>
    </source>
</evidence>
<reference evidence="3 4" key="1">
    <citation type="submission" date="2019-08" db="EMBL/GenBank/DDBJ databases">
        <authorList>
            <person name="Shi S."/>
        </authorList>
    </citation>
    <scope>NUCLEOTIDE SEQUENCE [LARGE SCALE GENOMIC DNA]</scope>
    <source>
        <strain evidence="3 4">GY10130</strain>
    </source>
</reference>
<keyword evidence="2" id="KW-0732">Signal</keyword>
<feature type="region of interest" description="Disordered" evidence="1">
    <location>
        <begin position="136"/>
        <end position="168"/>
    </location>
</feature>
<keyword evidence="4" id="KW-1185">Reference proteome</keyword>
<comment type="caution">
    <text evidence="3">The sequence shown here is derived from an EMBL/GenBank/DDBJ whole genome shotgun (WGS) entry which is preliminary data.</text>
</comment>
<gene>
    <name evidence="3" type="ORF">FVR03_08540</name>
</gene>
<evidence type="ECO:0000256" key="2">
    <source>
        <dbReference type="SAM" id="SignalP"/>
    </source>
</evidence>
<proteinExistence type="predicted"/>
<dbReference type="RefSeq" id="WP_147921324.1">
    <property type="nucleotide sequence ID" value="NZ_VRTY01000025.1"/>
</dbReference>
<feature type="chain" id="PRO_5022820846" description="Lipoprotein" evidence="2">
    <location>
        <begin position="20"/>
        <end position="168"/>
    </location>
</feature>
<feature type="compositionally biased region" description="Basic and acidic residues" evidence="1">
    <location>
        <begin position="136"/>
        <end position="151"/>
    </location>
</feature>
<dbReference type="EMBL" id="VRTY01000025">
    <property type="protein sequence ID" value="TXK48068.1"/>
    <property type="molecule type" value="Genomic_DNA"/>
</dbReference>
<name>A0A5C8KCB7_9BACT</name>